<sequence length="196" mass="21001">MPKDVGRSAWNGDNKASVMESETPSASSSSVSSCSSGDGGGKQTAGLVASYLLRTARDWRGSAKVDTLEQRADKDQQGTNQAKYGNGHQVLDVEGTSEAQGGEKEMDPVEVEAEPDATTGDSQLTVEHKEKEFEVTYHCLPDVEEGDQEEDFEGLSTGEKRGRRPMQYLDVLLQTDGHGVGLNVGLGEEDGSLFVD</sequence>
<reference evidence="3" key="1">
    <citation type="journal article" date="2006" name="Science">
        <title>Phytophthora genome sequences uncover evolutionary origins and mechanisms of pathogenesis.</title>
        <authorList>
            <person name="Tyler B.M."/>
            <person name="Tripathy S."/>
            <person name="Zhang X."/>
            <person name="Dehal P."/>
            <person name="Jiang R.H."/>
            <person name="Aerts A."/>
            <person name="Arredondo F.D."/>
            <person name="Baxter L."/>
            <person name="Bensasson D."/>
            <person name="Beynon J.L."/>
            <person name="Chapman J."/>
            <person name="Damasceno C.M."/>
            <person name="Dorrance A.E."/>
            <person name="Dou D."/>
            <person name="Dickerman A.W."/>
            <person name="Dubchak I.L."/>
            <person name="Garbelotto M."/>
            <person name="Gijzen M."/>
            <person name="Gordon S.G."/>
            <person name="Govers F."/>
            <person name="Grunwald N.J."/>
            <person name="Huang W."/>
            <person name="Ivors K.L."/>
            <person name="Jones R.W."/>
            <person name="Kamoun S."/>
            <person name="Krampis K."/>
            <person name="Lamour K.H."/>
            <person name="Lee M.K."/>
            <person name="McDonald W.H."/>
            <person name="Medina M."/>
            <person name="Meijer H.J."/>
            <person name="Nordberg E.K."/>
            <person name="Maclean D.J."/>
            <person name="Ospina-Giraldo M.D."/>
            <person name="Morris P.F."/>
            <person name="Phuntumart V."/>
            <person name="Putnam N.H."/>
            <person name="Rash S."/>
            <person name="Rose J.K."/>
            <person name="Sakihama Y."/>
            <person name="Salamov A.A."/>
            <person name="Savidor A."/>
            <person name="Scheuring C.F."/>
            <person name="Smith B.M."/>
            <person name="Sobral B.W."/>
            <person name="Terry A."/>
            <person name="Torto-Alalibo T.A."/>
            <person name="Win J."/>
            <person name="Xu Z."/>
            <person name="Zhang H."/>
            <person name="Grigoriev I.V."/>
            <person name="Rokhsar D.S."/>
            <person name="Boore J.L."/>
        </authorList>
    </citation>
    <scope>NUCLEOTIDE SEQUENCE [LARGE SCALE GENOMIC DNA]</scope>
    <source>
        <strain evidence="3">Pr102</strain>
    </source>
</reference>
<dbReference type="VEuPathDB" id="FungiDB:KRP23_12540"/>
<dbReference type="PROSITE" id="PS51257">
    <property type="entry name" value="PROKAR_LIPOPROTEIN"/>
    <property type="match status" value="1"/>
</dbReference>
<proteinExistence type="predicted"/>
<evidence type="ECO:0000313" key="2">
    <source>
        <dbReference type="EnsemblProtists" id="Phyra82222"/>
    </source>
</evidence>
<dbReference type="EMBL" id="DS566066">
    <property type="status" value="NOT_ANNOTATED_CDS"/>
    <property type="molecule type" value="Genomic_DNA"/>
</dbReference>
<feature type="region of interest" description="Disordered" evidence="1">
    <location>
        <begin position="141"/>
        <end position="161"/>
    </location>
</feature>
<feature type="compositionally biased region" description="Low complexity" evidence="1">
    <location>
        <begin position="17"/>
        <end position="36"/>
    </location>
</feature>
<evidence type="ECO:0000313" key="3">
    <source>
        <dbReference type="Proteomes" id="UP000005238"/>
    </source>
</evidence>
<evidence type="ECO:0000256" key="1">
    <source>
        <dbReference type="SAM" id="MobiDB-lite"/>
    </source>
</evidence>
<feature type="region of interest" description="Disordered" evidence="1">
    <location>
        <begin position="1"/>
        <end position="44"/>
    </location>
</feature>
<accession>H3GXB6</accession>
<dbReference type="EnsemblProtists" id="Phyra82222">
    <property type="protein sequence ID" value="Phyra82222"/>
    <property type="gene ID" value="Phyra82222"/>
</dbReference>
<dbReference type="HOGENOM" id="CLU_1392638_0_0_1"/>
<feature type="compositionally biased region" description="Acidic residues" evidence="1">
    <location>
        <begin position="142"/>
        <end position="153"/>
    </location>
</feature>
<dbReference type="AlphaFoldDB" id="H3GXB6"/>
<organism evidence="2 3">
    <name type="scientific">Phytophthora ramorum</name>
    <name type="common">Sudden oak death agent</name>
    <dbReference type="NCBI Taxonomy" id="164328"/>
    <lineage>
        <taxon>Eukaryota</taxon>
        <taxon>Sar</taxon>
        <taxon>Stramenopiles</taxon>
        <taxon>Oomycota</taxon>
        <taxon>Peronosporomycetes</taxon>
        <taxon>Peronosporales</taxon>
        <taxon>Peronosporaceae</taxon>
        <taxon>Phytophthora</taxon>
    </lineage>
</organism>
<feature type="region of interest" description="Disordered" evidence="1">
    <location>
        <begin position="60"/>
        <end position="121"/>
    </location>
</feature>
<dbReference type="InParanoid" id="H3GXB6"/>
<keyword evidence="3" id="KW-1185">Reference proteome</keyword>
<name>H3GXB6_PHYRM</name>
<reference evidence="2" key="2">
    <citation type="submission" date="2015-06" db="UniProtKB">
        <authorList>
            <consortium name="EnsemblProtists"/>
        </authorList>
    </citation>
    <scope>IDENTIFICATION</scope>
    <source>
        <strain evidence="2">Pr102</strain>
    </source>
</reference>
<dbReference type="VEuPathDB" id="FungiDB:KRP22_12979"/>
<feature type="compositionally biased region" description="Basic and acidic residues" evidence="1">
    <location>
        <begin position="60"/>
        <end position="76"/>
    </location>
</feature>
<dbReference type="Proteomes" id="UP000005238">
    <property type="component" value="Unassembled WGS sequence"/>
</dbReference>
<protein>
    <submittedName>
        <fullName evidence="2">Uncharacterized protein</fullName>
    </submittedName>
</protein>
<dbReference type="eggNOG" id="ENOG502SPYV">
    <property type="taxonomic scope" value="Eukaryota"/>
</dbReference>